<gene>
    <name evidence="7" type="primary">CSON014597</name>
</gene>
<dbReference type="PANTHER" id="PTHR24409:SF295">
    <property type="entry name" value="AZ2-RELATED"/>
    <property type="match status" value="1"/>
</dbReference>
<dbReference type="SMART" id="SM00355">
    <property type="entry name" value="ZnF_C2H2"/>
    <property type="match status" value="9"/>
</dbReference>
<accession>A0A336MB54</accession>
<dbReference type="VEuPathDB" id="VectorBase:CSON014597"/>
<dbReference type="SMART" id="SM00868">
    <property type="entry name" value="zf-AD"/>
    <property type="match status" value="1"/>
</dbReference>
<evidence type="ECO:0000256" key="1">
    <source>
        <dbReference type="ARBA" id="ARBA00022723"/>
    </source>
</evidence>
<evidence type="ECO:0000256" key="4">
    <source>
        <dbReference type="ARBA" id="ARBA00022833"/>
    </source>
</evidence>
<proteinExistence type="predicted"/>
<dbReference type="Pfam" id="PF00096">
    <property type="entry name" value="zf-C2H2"/>
    <property type="match status" value="2"/>
</dbReference>
<dbReference type="GO" id="GO:0008270">
    <property type="term" value="F:zinc ion binding"/>
    <property type="evidence" value="ECO:0007669"/>
    <property type="project" value="UniProtKB-KW"/>
</dbReference>
<dbReference type="PANTHER" id="PTHR24409">
    <property type="entry name" value="ZINC FINGER PROTEIN 142"/>
    <property type="match status" value="1"/>
</dbReference>
<dbReference type="GO" id="GO:0005634">
    <property type="term" value="C:nucleus"/>
    <property type="evidence" value="ECO:0007669"/>
    <property type="project" value="InterPro"/>
</dbReference>
<dbReference type="EMBL" id="UFQT01000835">
    <property type="protein sequence ID" value="SSX27515.1"/>
    <property type="molecule type" value="Genomic_DNA"/>
</dbReference>
<name>A0A336MB54_CULSO</name>
<evidence type="ECO:0000313" key="7">
    <source>
        <dbReference type="EMBL" id="SSX27515.1"/>
    </source>
</evidence>
<protein>
    <submittedName>
        <fullName evidence="7">CSON014597 protein</fullName>
    </submittedName>
</protein>
<keyword evidence="4" id="KW-0862">Zinc</keyword>
<feature type="domain" description="C2H2-type" evidence="6">
    <location>
        <begin position="243"/>
        <end position="267"/>
    </location>
</feature>
<dbReference type="GO" id="GO:0000977">
    <property type="term" value="F:RNA polymerase II transcription regulatory region sequence-specific DNA binding"/>
    <property type="evidence" value="ECO:0007669"/>
    <property type="project" value="TreeGrafter"/>
</dbReference>
<sequence length="472" mass="55848">MENMEFSVKPESNLMNYCFSCLKNEDQLFELSEIRPEIIKSYISLVKGHINEEQQKSIKMCLGCIEFLNTIIEFQQKCIESIEFLANTIPATWNLCEIEIKEEILVDDLPSMLGIEEQEQKIPNEKKKKKQKLKITMTDVMEENIHKISNRGKCPICYHVNMDIHRHITECHSRNLENGQMICSICEKPCKDFHELFVHLESVHQEFETPKTCPSCDFETKSRKLFVDHLAHIFSECKVQKAYACEFCNKAWYREYRYREHIKTHYGAILCKVCRKSFWEKKVFDEHVQEHEKFFATNKYTCDLCGKTGKYKNVIEKHMTIHLSVKEVECDLCGKKFKKKFQLSSHMISRHMEPSKICMHCGKKYRTISELNIHIRTKHPEYSTLKPAKKTKKPESRSFGCDKCDMKFFTAQTAKKHQYSHTKSRPYNCKQCSTGYYCNEYLKKHYLRVHGISYTTRDITVMCGLRPKDLNR</sequence>
<dbReference type="GO" id="GO:0000981">
    <property type="term" value="F:DNA-binding transcription factor activity, RNA polymerase II-specific"/>
    <property type="evidence" value="ECO:0007669"/>
    <property type="project" value="TreeGrafter"/>
</dbReference>
<feature type="domain" description="C2H2-type" evidence="6">
    <location>
        <begin position="399"/>
        <end position="426"/>
    </location>
</feature>
<dbReference type="SUPFAM" id="SSF57667">
    <property type="entry name" value="beta-beta-alpha zinc fingers"/>
    <property type="match status" value="3"/>
</dbReference>
<keyword evidence="3 5" id="KW-0863">Zinc-finger</keyword>
<organism evidence="7">
    <name type="scientific">Culicoides sonorensis</name>
    <name type="common">Biting midge</name>
    <dbReference type="NCBI Taxonomy" id="179676"/>
    <lineage>
        <taxon>Eukaryota</taxon>
        <taxon>Metazoa</taxon>
        <taxon>Ecdysozoa</taxon>
        <taxon>Arthropoda</taxon>
        <taxon>Hexapoda</taxon>
        <taxon>Insecta</taxon>
        <taxon>Pterygota</taxon>
        <taxon>Neoptera</taxon>
        <taxon>Endopterygota</taxon>
        <taxon>Diptera</taxon>
        <taxon>Nematocera</taxon>
        <taxon>Chironomoidea</taxon>
        <taxon>Ceratopogonidae</taxon>
        <taxon>Ceratopogoninae</taxon>
        <taxon>Culicoides</taxon>
        <taxon>Monoculicoides</taxon>
    </lineage>
</organism>
<dbReference type="InterPro" id="IPR036236">
    <property type="entry name" value="Znf_C2H2_sf"/>
</dbReference>
<evidence type="ECO:0000256" key="2">
    <source>
        <dbReference type="ARBA" id="ARBA00022737"/>
    </source>
</evidence>
<keyword evidence="1" id="KW-0479">Metal-binding</keyword>
<dbReference type="Gene3D" id="3.30.160.60">
    <property type="entry name" value="Classic Zinc Finger"/>
    <property type="match status" value="4"/>
</dbReference>
<feature type="domain" description="C2H2-type" evidence="6">
    <location>
        <begin position="328"/>
        <end position="356"/>
    </location>
</feature>
<dbReference type="InterPro" id="IPR012934">
    <property type="entry name" value="Znf_AD"/>
</dbReference>
<dbReference type="PROSITE" id="PS50157">
    <property type="entry name" value="ZINC_FINGER_C2H2_2"/>
    <property type="match status" value="5"/>
</dbReference>
<reference evidence="7" key="1">
    <citation type="submission" date="2018-07" db="EMBL/GenBank/DDBJ databases">
        <authorList>
            <person name="Quirk P.G."/>
            <person name="Krulwich T.A."/>
        </authorList>
    </citation>
    <scope>NUCLEOTIDE SEQUENCE</scope>
</reference>
<dbReference type="AlphaFoldDB" id="A0A336MB54"/>
<evidence type="ECO:0000256" key="3">
    <source>
        <dbReference type="ARBA" id="ARBA00022771"/>
    </source>
</evidence>
<dbReference type="PROSITE" id="PS00028">
    <property type="entry name" value="ZINC_FINGER_C2H2_1"/>
    <property type="match status" value="7"/>
</dbReference>
<evidence type="ECO:0000256" key="5">
    <source>
        <dbReference type="PROSITE-ProRule" id="PRU00042"/>
    </source>
</evidence>
<keyword evidence="2" id="KW-0677">Repeat</keyword>
<feature type="domain" description="C2H2-type" evidence="6">
    <location>
        <begin position="300"/>
        <end position="327"/>
    </location>
</feature>
<dbReference type="InterPro" id="IPR013087">
    <property type="entry name" value="Znf_C2H2_type"/>
</dbReference>
<evidence type="ECO:0000259" key="6">
    <source>
        <dbReference type="PROSITE" id="PS50157"/>
    </source>
</evidence>
<feature type="domain" description="C2H2-type" evidence="6">
    <location>
        <begin position="356"/>
        <end position="384"/>
    </location>
</feature>